<dbReference type="Pfam" id="PF00300">
    <property type="entry name" value="His_Phos_1"/>
    <property type="match status" value="1"/>
</dbReference>
<dbReference type="EMBL" id="CALNXJ010000009">
    <property type="protein sequence ID" value="CAH3104320.1"/>
    <property type="molecule type" value="Genomic_DNA"/>
</dbReference>
<reference evidence="5 6" key="1">
    <citation type="submission" date="2022-05" db="EMBL/GenBank/DDBJ databases">
        <authorList>
            <consortium name="Genoscope - CEA"/>
            <person name="William W."/>
        </authorList>
    </citation>
    <scope>NUCLEOTIDE SEQUENCE [LARGE SCALE GENOMIC DNA]</scope>
</reference>
<feature type="compositionally biased region" description="Basic and acidic residues" evidence="3">
    <location>
        <begin position="204"/>
        <end position="218"/>
    </location>
</feature>
<feature type="domain" description="WH1" evidence="4">
    <location>
        <begin position="29"/>
        <end position="152"/>
    </location>
</feature>
<sequence length="487" mass="54420">MSMRTTLSDNALSERLSDKDIFKIKLSLSCLSNRVVVCGTTASLYLWQPPSIDRPSNQWTLERSGVPVLVISTGDCGARNPKGVHVSLVERDSGFATWKETLTSNSNYHEQQKNFHTLMLSNGDGSMAGFRFNCEESAHIFLKEVEAAVQEILSSVSAPELNKLPTTTNRERLKKFRKLKKVEISTPCLFSHVTSITSATQIGEGEKSKSKKDKDKGKTLNGELSRPAHIRRAFSMSKRRYGETPENKANIIQGQTDTLLSDEGIKQAQLAGNKLNDEVFSHIYSSDLKRARKTAEEIINQNNCCSQMKIVEDSRLRERGYGVAEGVSNQRFKQMAAENNMKTNIFTPKGGETVAELKERATKFLNSIIHEIGTSHCSDSSSSIQNDICVNDKIIDEPQTSKCVTQKQEKMSQLANILAVSHGGLIRQLLLHCMDDLPSKFPPGSKRRISFTSPNTGLSKLKIYLKKETKLPEFVECFYLYNAEHLS</sequence>
<dbReference type="GO" id="GO:0043456">
    <property type="term" value="P:regulation of pentose-phosphate shunt"/>
    <property type="evidence" value="ECO:0007669"/>
    <property type="project" value="TreeGrafter"/>
</dbReference>
<dbReference type="SUPFAM" id="SSF53254">
    <property type="entry name" value="Phosphoglycerate mutase-like"/>
    <property type="match status" value="1"/>
</dbReference>
<dbReference type="SMART" id="SM00855">
    <property type="entry name" value="PGAM"/>
    <property type="match status" value="1"/>
</dbReference>
<comment type="caution">
    <text evidence="5">The sequence shown here is derived from an EMBL/GenBank/DDBJ whole genome shotgun (WGS) entry which is preliminary data.</text>
</comment>
<feature type="binding site" evidence="2">
    <location>
        <begin position="240"/>
        <end position="247"/>
    </location>
    <ligand>
        <name>substrate</name>
    </ligand>
</feature>
<dbReference type="InterPro" id="IPR000697">
    <property type="entry name" value="WH1/EVH1_dom"/>
</dbReference>
<feature type="region of interest" description="Disordered" evidence="3">
    <location>
        <begin position="200"/>
        <end position="228"/>
    </location>
</feature>
<protein>
    <recommendedName>
        <fullName evidence="4">WH1 domain-containing protein</fullName>
    </recommendedName>
</protein>
<dbReference type="Gene3D" id="2.30.29.30">
    <property type="entry name" value="Pleckstrin-homology domain (PH domain)/Phosphotyrosine-binding domain (PTB)"/>
    <property type="match status" value="1"/>
</dbReference>
<evidence type="ECO:0000259" key="4">
    <source>
        <dbReference type="PROSITE" id="PS50229"/>
    </source>
</evidence>
<proteinExistence type="predicted"/>
<evidence type="ECO:0000256" key="2">
    <source>
        <dbReference type="PIRSR" id="PIRSR613078-2"/>
    </source>
</evidence>
<feature type="binding site" evidence="2">
    <location>
        <position position="290"/>
    </location>
    <ligand>
        <name>substrate</name>
    </ligand>
</feature>
<name>A0AAU9WAZ9_9CNID</name>
<dbReference type="PANTHER" id="PTHR46517">
    <property type="entry name" value="FRUCTOSE-2,6-BISPHOSPHATASE TIGAR"/>
    <property type="match status" value="1"/>
</dbReference>
<accession>A0AAU9WAZ9</accession>
<dbReference type="GO" id="GO:0045820">
    <property type="term" value="P:negative regulation of glycolytic process"/>
    <property type="evidence" value="ECO:0007669"/>
    <property type="project" value="TreeGrafter"/>
</dbReference>
<dbReference type="Gene3D" id="3.40.50.1240">
    <property type="entry name" value="Phosphoglycerate mutase-like"/>
    <property type="match status" value="1"/>
</dbReference>
<keyword evidence="1" id="KW-0378">Hydrolase</keyword>
<dbReference type="PROSITE" id="PS50229">
    <property type="entry name" value="WH1"/>
    <property type="match status" value="1"/>
</dbReference>
<evidence type="ECO:0000313" key="6">
    <source>
        <dbReference type="Proteomes" id="UP001159428"/>
    </source>
</evidence>
<feature type="binding site" evidence="2">
    <location>
        <begin position="318"/>
        <end position="321"/>
    </location>
    <ligand>
        <name>substrate</name>
    </ligand>
</feature>
<evidence type="ECO:0000256" key="1">
    <source>
        <dbReference type="ARBA" id="ARBA00022801"/>
    </source>
</evidence>
<dbReference type="InterPro" id="IPR051695">
    <property type="entry name" value="Phosphoglycerate_Mutase"/>
</dbReference>
<dbReference type="GO" id="GO:0005829">
    <property type="term" value="C:cytosol"/>
    <property type="evidence" value="ECO:0007669"/>
    <property type="project" value="TreeGrafter"/>
</dbReference>
<dbReference type="InterPro" id="IPR011993">
    <property type="entry name" value="PH-like_dom_sf"/>
</dbReference>
<dbReference type="Proteomes" id="UP001159428">
    <property type="component" value="Unassembled WGS sequence"/>
</dbReference>
<evidence type="ECO:0000313" key="5">
    <source>
        <dbReference type="EMBL" id="CAH3104320.1"/>
    </source>
</evidence>
<dbReference type="CDD" id="cd07067">
    <property type="entry name" value="HP_PGM_like"/>
    <property type="match status" value="1"/>
</dbReference>
<dbReference type="PANTHER" id="PTHR46517:SF1">
    <property type="entry name" value="FRUCTOSE-2,6-BISPHOSPHATASE TIGAR"/>
    <property type="match status" value="1"/>
</dbReference>
<organism evidence="5 6">
    <name type="scientific">Pocillopora meandrina</name>
    <dbReference type="NCBI Taxonomy" id="46732"/>
    <lineage>
        <taxon>Eukaryota</taxon>
        <taxon>Metazoa</taxon>
        <taxon>Cnidaria</taxon>
        <taxon>Anthozoa</taxon>
        <taxon>Hexacorallia</taxon>
        <taxon>Scleractinia</taxon>
        <taxon>Astrocoeniina</taxon>
        <taxon>Pocilloporidae</taxon>
        <taxon>Pocillopora</taxon>
    </lineage>
</organism>
<evidence type="ECO:0000256" key="3">
    <source>
        <dbReference type="SAM" id="MobiDB-lite"/>
    </source>
</evidence>
<dbReference type="AlphaFoldDB" id="A0AAU9WAZ9"/>
<dbReference type="GO" id="GO:0004331">
    <property type="term" value="F:fructose-2,6-bisphosphate 2-phosphatase activity"/>
    <property type="evidence" value="ECO:0007669"/>
    <property type="project" value="TreeGrafter"/>
</dbReference>
<gene>
    <name evidence="5" type="ORF">PMEA_00034656</name>
</gene>
<dbReference type="InterPro" id="IPR013078">
    <property type="entry name" value="His_Pase_superF_clade-1"/>
</dbReference>
<dbReference type="InterPro" id="IPR029033">
    <property type="entry name" value="His_PPase_superfam"/>
</dbReference>
<keyword evidence="6" id="KW-1185">Reference proteome</keyword>